<dbReference type="CDD" id="cd02966">
    <property type="entry name" value="TlpA_like_family"/>
    <property type="match status" value="1"/>
</dbReference>
<evidence type="ECO:0000259" key="6">
    <source>
        <dbReference type="PROSITE" id="PS51352"/>
    </source>
</evidence>
<dbReference type="GO" id="GO:0016853">
    <property type="term" value="F:isomerase activity"/>
    <property type="evidence" value="ECO:0007669"/>
    <property type="project" value="UniProtKB-KW"/>
</dbReference>
<keyword evidence="8" id="KW-1185">Reference proteome</keyword>
<feature type="compositionally biased region" description="Low complexity" evidence="5">
    <location>
        <begin position="14"/>
        <end position="28"/>
    </location>
</feature>
<name>A0A7W5E4R3_9BACT</name>
<feature type="region of interest" description="Disordered" evidence="5">
    <location>
        <begin position="369"/>
        <end position="400"/>
    </location>
</feature>
<keyword evidence="3" id="KW-1015">Disulfide bond</keyword>
<accession>A0A7W5E4R3</accession>
<protein>
    <submittedName>
        <fullName evidence="7">Thiol-disulfide isomerase/thioredoxin</fullName>
    </submittedName>
</protein>
<evidence type="ECO:0000256" key="2">
    <source>
        <dbReference type="ARBA" id="ARBA00022748"/>
    </source>
</evidence>
<dbReference type="PROSITE" id="PS00194">
    <property type="entry name" value="THIOREDOXIN_1"/>
    <property type="match status" value="1"/>
</dbReference>
<dbReference type="InterPro" id="IPR013740">
    <property type="entry name" value="Redoxin"/>
</dbReference>
<dbReference type="Gene3D" id="3.40.30.10">
    <property type="entry name" value="Glutaredoxin"/>
    <property type="match status" value="1"/>
</dbReference>
<evidence type="ECO:0000313" key="7">
    <source>
        <dbReference type="EMBL" id="MBB3210185.1"/>
    </source>
</evidence>
<dbReference type="Proteomes" id="UP000536179">
    <property type="component" value="Unassembled WGS sequence"/>
</dbReference>
<dbReference type="EMBL" id="JACHXU010000033">
    <property type="protein sequence ID" value="MBB3210185.1"/>
    <property type="molecule type" value="Genomic_DNA"/>
</dbReference>
<dbReference type="PANTHER" id="PTHR42852">
    <property type="entry name" value="THIOL:DISULFIDE INTERCHANGE PROTEIN DSBE"/>
    <property type="match status" value="1"/>
</dbReference>
<feature type="compositionally biased region" description="Acidic residues" evidence="5">
    <location>
        <begin position="29"/>
        <end position="43"/>
    </location>
</feature>
<feature type="region of interest" description="Disordered" evidence="5">
    <location>
        <begin position="8"/>
        <end position="48"/>
    </location>
</feature>
<evidence type="ECO:0000256" key="3">
    <source>
        <dbReference type="ARBA" id="ARBA00023157"/>
    </source>
</evidence>
<dbReference type="InterPro" id="IPR013766">
    <property type="entry name" value="Thioredoxin_domain"/>
</dbReference>
<keyword evidence="4" id="KW-0676">Redox-active center</keyword>
<feature type="compositionally biased region" description="Acidic residues" evidence="5">
    <location>
        <begin position="384"/>
        <end position="400"/>
    </location>
</feature>
<comment type="caution">
    <text evidence="7">The sequence shown here is derived from an EMBL/GenBank/DDBJ whole genome shotgun (WGS) entry which is preliminary data.</text>
</comment>
<dbReference type="Pfam" id="PF08534">
    <property type="entry name" value="Redoxin"/>
    <property type="match status" value="1"/>
</dbReference>
<dbReference type="AlphaFoldDB" id="A0A7W5E4R3"/>
<dbReference type="GO" id="GO:0017004">
    <property type="term" value="P:cytochrome complex assembly"/>
    <property type="evidence" value="ECO:0007669"/>
    <property type="project" value="UniProtKB-KW"/>
</dbReference>
<gene>
    <name evidence="7" type="ORF">FHS27_006031</name>
</gene>
<dbReference type="InterPro" id="IPR050553">
    <property type="entry name" value="Thioredoxin_ResA/DsbE_sf"/>
</dbReference>
<sequence>MMMGFCIASSSARAESPADSDAEVAAAADETEEKAEEETDENAPIEIPDGTAEELLEFANETMRNRGRTRESVIRSARAVVDAGTKIRSLDDVTLEMELKAIGLQMPALKFLARVDQDAAKELEELIESFADDDRPEIQNFARMEKLATEVRGARAMDQDERQKLVDEVLQIADESGMNAELYSLASQLAGALGAAEQTEMAVSLYNNIADRMEQSDDERMKEMASRARGSARRIGLLGNEMELNGTTAEGEPFDWSEYRGRVVLVDFWASWCGPCRGEIPNMKRNLAAYGDEFAIVGINMDRTIKAMEECIEKEEIAWVNLVGDEENGTGWNHPIARYYGVSGIPTAILVDRDGKVVSLSARGNRLDKSLEELLGPPKKVEAPEEDEATEETEPSDDAE</sequence>
<dbReference type="InterPro" id="IPR017937">
    <property type="entry name" value="Thioredoxin_CS"/>
</dbReference>
<keyword evidence="2" id="KW-0201">Cytochrome c-type biogenesis</keyword>
<proteinExistence type="predicted"/>
<evidence type="ECO:0000313" key="8">
    <source>
        <dbReference type="Proteomes" id="UP000536179"/>
    </source>
</evidence>
<dbReference type="GO" id="GO:0030313">
    <property type="term" value="C:cell envelope"/>
    <property type="evidence" value="ECO:0007669"/>
    <property type="project" value="UniProtKB-SubCell"/>
</dbReference>
<dbReference type="SUPFAM" id="SSF52833">
    <property type="entry name" value="Thioredoxin-like"/>
    <property type="match status" value="1"/>
</dbReference>
<dbReference type="PROSITE" id="PS51352">
    <property type="entry name" value="THIOREDOXIN_2"/>
    <property type="match status" value="1"/>
</dbReference>
<evidence type="ECO:0000256" key="5">
    <source>
        <dbReference type="SAM" id="MobiDB-lite"/>
    </source>
</evidence>
<comment type="subcellular location">
    <subcellularLocation>
        <location evidence="1">Cell envelope</location>
    </subcellularLocation>
</comment>
<dbReference type="InterPro" id="IPR036249">
    <property type="entry name" value="Thioredoxin-like_sf"/>
</dbReference>
<dbReference type="PANTHER" id="PTHR42852:SF6">
    <property type="entry name" value="THIOL:DISULFIDE INTERCHANGE PROTEIN DSBE"/>
    <property type="match status" value="1"/>
</dbReference>
<reference evidence="7 8" key="1">
    <citation type="submission" date="2020-08" db="EMBL/GenBank/DDBJ databases">
        <title>Genomic Encyclopedia of Type Strains, Phase III (KMG-III): the genomes of soil and plant-associated and newly described type strains.</title>
        <authorList>
            <person name="Whitman W."/>
        </authorList>
    </citation>
    <scope>NUCLEOTIDE SEQUENCE [LARGE SCALE GENOMIC DNA]</scope>
    <source>
        <strain evidence="7 8">CECT 8075</strain>
    </source>
</reference>
<evidence type="ECO:0000256" key="1">
    <source>
        <dbReference type="ARBA" id="ARBA00004196"/>
    </source>
</evidence>
<feature type="domain" description="Thioredoxin" evidence="6">
    <location>
        <begin position="233"/>
        <end position="383"/>
    </location>
</feature>
<keyword evidence="7" id="KW-0413">Isomerase</keyword>
<evidence type="ECO:0000256" key="4">
    <source>
        <dbReference type="ARBA" id="ARBA00023284"/>
    </source>
</evidence>
<organism evidence="7 8">
    <name type="scientific">Aporhodopirellula rubra</name>
    <dbReference type="NCBI Taxonomy" id="980271"/>
    <lineage>
        <taxon>Bacteria</taxon>
        <taxon>Pseudomonadati</taxon>
        <taxon>Planctomycetota</taxon>
        <taxon>Planctomycetia</taxon>
        <taxon>Pirellulales</taxon>
        <taxon>Pirellulaceae</taxon>
        <taxon>Aporhodopirellula</taxon>
    </lineage>
</organism>